<keyword evidence="6" id="KW-0961">Cell wall biogenesis/degradation</keyword>
<evidence type="ECO:0000256" key="1">
    <source>
        <dbReference type="ARBA" id="ARBA00022475"/>
    </source>
</evidence>
<evidence type="ECO:0000256" key="3">
    <source>
        <dbReference type="ARBA" id="ARBA00022989"/>
    </source>
</evidence>
<dbReference type="OrthoDB" id="9814591at2"/>
<dbReference type="AlphaFoldDB" id="A0A0V8QGU1"/>
<dbReference type="RefSeq" id="WP_058351965.1">
    <property type="nucleotide sequence ID" value="NZ_CABMMD010000090.1"/>
</dbReference>
<name>A0A0V8QGU1_9FIRM</name>
<dbReference type="Proteomes" id="UP000054874">
    <property type="component" value="Unassembled WGS sequence"/>
</dbReference>
<evidence type="ECO:0008006" key="10">
    <source>
        <dbReference type="Google" id="ProtNLM"/>
    </source>
</evidence>
<dbReference type="PANTHER" id="PTHR30518">
    <property type="entry name" value="ENDOLYTIC MUREIN TRANSGLYCOSYLASE"/>
    <property type="match status" value="1"/>
</dbReference>
<dbReference type="Pfam" id="PF02618">
    <property type="entry name" value="YceG"/>
    <property type="match status" value="1"/>
</dbReference>
<evidence type="ECO:0000313" key="8">
    <source>
        <dbReference type="EMBL" id="KSV59777.1"/>
    </source>
</evidence>
<feature type="transmembrane region" description="Helical" evidence="7">
    <location>
        <begin position="21"/>
        <end position="43"/>
    </location>
</feature>
<evidence type="ECO:0000313" key="9">
    <source>
        <dbReference type="Proteomes" id="UP000054874"/>
    </source>
</evidence>
<gene>
    <name evidence="8" type="ORF">ASU35_07835</name>
</gene>
<dbReference type="PANTHER" id="PTHR30518:SF2">
    <property type="entry name" value="ENDOLYTIC MUREIN TRANSGLYCOSYLASE"/>
    <property type="match status" value="1"/>
</dbReference>
<keyword evidence="3 7" id="KW-1133">Transmembrane helix</keyword>
<protein>
    <recommendedName>
        <fullName evidence="10">Aminodeoxychorismate lyase</fullName>
    </recommendedName>
</protein>
<keyword evidence="9" id="KW-1185">Reference proteome</keyword>
<dbReference type="Gene3D" id="3.30.1490.480">
    <property type="entry name" value="Endolytic murein transglycosylase"/>
    <property type="match status" value="1"/>
</dbReference>
<evidence type="ECO:0000256" key="2">
    <source>
        <dbReference type="ARBA" id="ARBA00022692"/>
    </source>
</evidence>
<dbReference type="GO" id="GO:0016829">
    <property type="term" value="F:lyase activity"/>
    <property type="evidence" value="ECO:0007669"/>
    <property type="project" value="UniProtKB-KW"/>
</dbReference>
<sequence>MMEMSQSAKSAMKGISIVIQLFLNILFYVVLIMAVVKLSGWTYNFAYQVFGNVTVASAPGKLATIEIEEGEGTRSVADELEKNGLIINADSFYVRAKLTTGNKKPILPGTYTLNSSMTYDEILAVLTATAGEELTYTE</sequence>
<keyword evidence="5" id="KW-0456">Lyase</keyword>
<evidence type="ECO:0000256" key="7">
    <source>
        <dbReference type="SAM" id="Phobius"/>
    </source>
</evidence>
<reference evidence="8 9" key="1">
    <citation type="submission" date="2015-11" db="EMBL/GenBank/DDBJ databases">
        <title>Butyribacter intestini gen. nov., sp. nov., a butyric acid-producing bacterium of the family Lachnospiraceae isolated from the human faeces.</title>
        <authorList>
            <person name="Zou Y."/>
            <person name="Xue W."/>
            <person name="Luo G."/>
            <person name="Lv M."/>
        </authorList>
    </citation>
    <scope>NUCLEOTIDE SEQUENCE [LARGE SCALE GENOMIC DNA]</scope>
    <source>
        <strain evidence="8 9">ACET-33324</strain>
    </source>
</reference>
<dbReference type="STRING" id="290052.ASU35_07835"/>
<accession>A0A0V8QGU1</accession>
<dbReference type="EMBL" id="LNAM01000090">
    <property type="protein sequence ID" value="KSV59777.1"/>
    <property type="molecule type" value="Genomic_DNA"/>
</dbReference>
<keyword evidence="4 7" id="KW-0472">Membrane</keyword>
<proteinExistence type="predicted"/>
<evidence type="ECO:0000256" key="4">
    <source>
        <dbReference type="ARBA" id="ARBA00023136"/>
    </source>
</evidence>
<organism evidence="8 9">
    <name type="scientific">Acetivibrio ethanolgignens</name>
    <dbReference type="NCBI Taxonomy" id="290052"/>
    <lineage>
        <taxon>Bacteria</taxon>
        <taxon>Bacillati</taxon>
        <taxon>Bacillota</taxon>
        <taxon>Clostridia</taxon>
        <taxon>Eubacteriales</taxon>
        <taxon>Oscillospiraceae</taxon>
        <taxon>Acetivibrio</taxon>
    </lineage>
</organism>
<keyword evidence="1" id="KW-1003">Cell membrane</keyword>
<dbReference type="GO" id="GO:0071555">
    <property type="term" value="P:cell wall organization"/>
    <property type="evidence" value="ECO:0007669"/>
    <property type="project" value="UniProtKB-KW"/>
</dbReference>
<dbReference type="InterPro" id="IPR003770">
    <property type="entry name" value="MLTG-like"/>
</dbReference>
<evidence type="ECO:0000256" key="5">
    <source>
        <dbReference type="ARBA" id="ARBA00023239"/>
    </source>
</evidence>
<comment type="caution">
    <text evidence="8">The sequence shown here is derived from an EMBL/GenBank/DDBJ whole genome shotgun (WGS) entry which is preliminary data.</text>
</comment>
<evidence type="ECO:0000256" key="6">
    <source>
        <dbReference type="ARBA" id="ARBA00023316"/>
    </source>
</evidence>
<keyword evidence="2 7" id="KW-0812">Transmembrane</keyword>